<dbReference type="EMBL" id="OZ035845">
    <property type="protein sequence ID" value="CAL1599787.1"/>
    <property type="molecule type" value="Genomic_DNA"/>
</dbReference>
<sequence length="110" mass="12332">MEEDTPEKEGLVLQKEIVYNALLPYADRLEPEANQLLADIKANLSRAVLVRELWPGTAFWCRKLFSRSTLLAPSIFGPGVKPGALQMKEAVTRLDPEHGPWTRAPCCLED</sequence>
<reference evidence="1 2" key="1">
    <citation type="submission" date="2024-04" db="EMBL/GenBank/DDBJ databases">
        <authorList>
            <person name="Waldvogel A.-M."/>
            <person name="Schoenle A."/>
        </authorList>
    </citation>
    <scope>NUCLEOTIDE SEQUENCE [LARGE SCALE GENOMIC DNA]</scope>
</reference>
<dbReference type="AlphaFoldDB" id="A0AAV2LK79"/>
<evidence type="ECO:0000313" key="1">
    <source>
        <dbReference type="EMBL" id="CAL1599787.1"/>
    </source>
</evidence>
<protein>
    <submittedName>
        <fullName evidence="1">Uncharacterized protein</fullName>
    </submittedName>
</protein>
<proteinExistence type="predicted"/>
<keyword evidence="2" id="KW-1185">Reference proteome</keyword>
<accession>A0AAV2LK79</accession>
<organism evidence="1 2">
    <name type="scientific">Knipowitschia caucasica</name>
    <name type="common">Caucasian dwarf goby</name>
    <name type="synonym">Pomatoschistus caucasicus</name>
    <dbReference type="NCBI Taxonomy" id="637954"/>
    <lineage>
        <taxon>Eukaryota</taxon>
        <taxon>Metazoa</taxon>
        <taxon>Chordata</taxon>
        <taxon>Craniata</taxon>
        <taxon>Vertebrata</taxon>
        <taxon>Euteleostomi</taxon>
        <taxon>Actinopterygii</taxon>
        <taxon>Neopterygii</taxon>
        <taxon>Teleostei</taxon>
        <taxon>Neoteleostei</taxon>
        <taxon>Acanthomorphata</taxon>
        <taxon>Gobiaria</taxon>
        <taxon>Gobiiformes</taxon>
        <taxon>Gobioidei</taxon>
        <taxon>Gobiidae</taxon>
        <taxon>Gobiinae</taxon>
        <taxon>Knipowitschia</taxon>
    </lineage>
</organism>
<name>A0AAV2LK79_KNICA</name>
<gene>
    <name evidence="1" type="ORF">KC01_LOCUS27992</name>
</gene>
<evidence type="ECO:0000313" key="2">
    <source>
        <dbReference type="Proteomes" id="UP001497482"/>
    </source>
</evidence>
<dbReference type="Proteomes" id="UP001497482">
    <property type="component" value="Chromosome 23"/>
</dbReference>